<evidence type="ECO:0000256" key="9">
    <source>
        <dbReference type="ARBA" id="ARBA00023027"/>
    </source>
</evidence>
<evidence type="ECO:0000256" key="4">
    <source>
        <dbReference type="ARBA" id="ARBA00022475"/>
    </source>
</evidence>
<keyword evidence="10 11" id="KW-0472">Membrane</keyword>
<evidence type="ECO:0000256" key="3">
    <source>
        <dbReference type="ARBA" id="ARBA00022448"/>
    </source>
</evidence>
<keyword evidence="4" id="KW-1003">Cell membrane</keyword>
<accession>A0A6J7AE42</accession>
<feature type="transmembrane region" description="Helical" evidence="11">
    <location>
        <begin position="106"/>
        <end position="125"/>
    </location>
</feature>
<proteinExistence type="inferred from homology"/>
<feature type="transmembrane region" description="Helical" evidence="11">
    <location>
        <begin position="20"/>
        <end position="45"/>
    </location>
</feature>
<gene>
    <name evidence="12" type="ORF">UFOPK3164_01187</name>
    <name evidence="13" type="ORF">UFOPK3427_01236</name>
    <name evidence="14" type="ORF">UFOPK4112_00524</name>
</gene>
<sequence>MAQVCQNVAVRGRTESVDQYLPVLGLLILGVIFGAASLLASSLLAPKKKPSTAKTSPYECGIVSESEPPMRFPVRFFLVAMIFIIFDIEIVFLFPFAVVFKQLGGFGIAEVFVFSIVVFVSLVYLRSSGGLTWGPIVRLTKGMPSRTSESTISRITAEPSSDRAA</sequence>
<dbReference type="InterPro" id="IPR000440">
    <property type="entry name" value="NADH_UbQ/plastoQ_OxRdtase_su3"/>
</dbReference>
<keyword evidence="5 11" id="KW-0812">Transmembrane</keyword>
<keyword evidence="7" id="KW-1278">Translocase</keyword>
<reference evidence="12" key="1">
    <citation type="submission" date="2020-05" db="EMBL/GenBank/DDBJ databases">
        <authorList>
            <person name="Chiriac C."/>
            <person name="Salcher M."/>
            <person name="Ghai R."/>
            <person name="Kavagutti S V."/>
        </authorList>
    </citation>
    <scope>NUCLEOTIDE SEQUENCE</scope>
</reference>
<dbReference type="Pfam" id="PF00507">
    <property type="entry name" value="Oxidored_q4"/>
    <property type="match status" value="1"/>
</dbReference>
<evidence type="ECO:0000313" key="12">
    <source>
        <dbReference type="EMBL" id="CAB4831115.1"/>
    </source>
</evidence>
<dbReference type="PANTHER" id="PTHR11058:SF22">
    <property type="entry name" value="NADH-QUINONE OXIDOREDUCTASE SUBUNIT A"/>
    <property type="match status" value="1"/>
</dbReference>
<keyword evidence="6" id="KW-0874">Quinone</keyword>
<keyword evidence="3" id="KW-0813">Transport</keyword>
<evidence type="ECO:0000256" key="8">
    <source>
        <dbReference type="ARBA" id="ARBA00022989"/>
    </source>
</evidence>
<protein>
    <submittedName>
        <fullName evidence="12">Unannotated protein</fullName>
    </submittedName>
</protein>
<dbReference type="EMBL" id="CAFBLT010000001">
    <property type="protein sequence ID" value="CAB4877703.1"/>
    <property type="molecule type" value="Genomic_DNA"/>
</dbReference>
<dbReference type="GO" id="GO:0030964">
    <property type="term" value="C:NADH dehydrogenase complex"/>
    <property type="evidence" value="ECO:0007669"/>
    <property type="project" value="TreeGrafter"/>
</dbReference>
<keyword evidence="8 11" id="KW-1133">Transmembrane helix</keyword>
<organism evidence="12">
    <name type="scientific">freshwater metagenome</name>
    <dbReference type="NCBI Taxonomy" id="449393"/>
    <lineage>
        <taxon>unclassified sequences</taxon>
        <taxon>metagenomes</taxon>
        <taxon>ecological metagenomes</taxon>
    </lineage>
</organism>
<dbReference type="Gene3D" id="1.20.58.1610">
    <property type="entry name" value="NADH:ubiquinone/plastoquinone oxidoreductase, chain 3"/>
    <property type="match status" value="1"/>
</dbReference>
<evidence type="ECO:0000313" key="13">
    <source>
        <dbReference type="EMBL" id="CAB4877703.1"/>
    </source>
</evidence>
<evidence type="ECO:0000256" key="10">
    <source>
        <dbReference type="ARBA" id="ARBA00023136"/>
    </source>
</evidence>
<evidence type="ECO:0000256" key="1">
    <source>
        <dbReference type="ARBA" id="ARBA00004141"/>
    </source>
</evidence>
<dbReference type="AlphaFoldDB" id="A0A6J7AE42"/>
<dbReference type="GO" id="GO:0048038">
    <property type="term" value="F:quinone binding"/>
    <property type="evidence" value="ECO:0007669"/>
    <property type="project" value="UniProtKB-KW"/>
</dbReference>
<dbReference type="InterPro" id="IPR023043">
    <property type="entry name" value="NAD(P)H_OxRDtase_bac/plastid"/>
</dbReference>
<comment type="subcellular location">
    <subcellularLocation>
        <location evidence="1">Membrane</location>
        <topology evidence="1">Multi-pass membrane protein</topology>
    </subcellularLocation>
</comment>
<comment type="similarity">
    <text evidence="2">Belongs to the complex I subunit 3 family.</text>
</comment>
<dbReference type="HAMAP" id="MF_01394">
    <property type="entry name" value="NDH1_NuoA"/>
    <property type="match status" value="1"/>
</dbReference>
<evidence type="ECO:0000256" key="2">
    <source>
        <dbReference type="ARBA" id="ARBA00008472"/>
    </source>
</evidence>
<name>A0A6J7AE42_9ZZZZ</name>
<evidence type="ECO:0000256" key="5">
    <source>
        <dbReference type="ARBA" id="ARBA00022692"/>
    </source>
</evidence>
<dbReference type="EMBL" id="CAFBPM010000004">
    <property type="protein sequence ID" value="CAB5014794.1"/>
    <property type="molecule type" value="Genomic_DNA"/>
</dbReference>
<evidence type="ECO:0000256" key="11">
    <source>
        <dbReference type="SAM" id="Phobius"/>
    </source>
</evidence>
<dbReference type="GO" id="GO:0008137">
    <property type="term" value="F:NADH dehydrogenase (ubiquinone) activity"/>
    <property type="evidence" value="ECO:0007669"/>
    <property type="project" value="InterPro"/>
</dbReference>
<evidence type="ECO:0000256" key="7">
    <source>
        <dbReference type="ARBA" id="ARBA00022967"/>
    </source>
</evidence>
<dbReference type="GO" id="GO:0016651">
    <property type="term" value="F:oxidoreductase activity, acting on NAD(P)H"/>
    <property type="evidence" value="ECO:0007669"/>
    <property type="project" value="InterPro"/>
</dbReference>
<keyword evidence="9" id="KW-0520">NAD</keyword>
<feature type="transmembrane region" description="Helical" evidence="11">
    <location>
        <begin position="76"/>
        <end position="100"/>
    </location>
</feature>
<evidence type="ECO:0000256" key="6">
    <source>
        <dbReference type="ARBA" id="ARBA00022719"/>
    </source>
</evidence>
<evidence type="ECO:0000313" key="14">
    <source>
        <dbReference type="EMBL" id="CAB5014794.1"/>
    </source>
</evidence>
<dbReference type="InterPro" id="IPR038430">
    <property type="entry name" value="NDAH_ubi_oxred_su3_sf"/>
</dbReference>
<dbReference type="EMBL" id="CAFABE010000057">
    <property type="protein sequence ID" value="CAB4831115.1"/>
    <property type="molecule type" value="Genomic_DNA"/>
</dbReference>
<dbReference type="PANTHER" id="PTHR11058">
    <property type="entry name" value="NADH-UBIQUINONE OXIDOREDUCTASE CHAIN 3"/>
    <property type="match status" value="1"/>
</dbReference>